<dbReference type="GO" id="GO:0006430">
    <property type="term" value="P:lysyl-tRNA aminoacylation"/>
    <property type="evidence" value="ECO:0007669"/>
    <property type="project" value="InterPro"/>
</dbReference>
<dbReference type="CDD" id="cd04322">
    <property type="entry name" value="LysRS_N"/>
    <property type="match status" value="1"/>
</dbReference>
<dbReference type="SUPFAM" id="SSF55681">
    <property type="entry name" value="Class II aaRS and biotin synthetases"/>
    <property type="match status" value="1"/>
</dbReference>
<dbReference type="InterPro" id="IPR006195">
    <property type="entry name" value="aa-tRNA-synth_II"/>
</dbReference>
<dbReference type="AlphaFoldDB" id="D8M8H7"/>
<evidence type="ECO:0000256" key="9">
    <source>
        <dbReference type="ARBA" id="ARBA00048573"/>
    </source>
</evidence>
<feature type="domain" description="Aminoacyl-transfer RNA synthetases class-II family profile" evidence="11">
    <location>
        <begin position="191"/>
        <end position="503"/>
    </location>
</feature>
<sequence length="512" mass="57921">MAAVASRGFSKVVENNVNGKERLEKLGELASYPHFHVSHSLSDFRSKWDYLKNGERDEASEVYVAGRIINKRSAGSKLYFYDIRSGETMLQVMSSLNTYETNDPTPEEKKEHFKHIHKNLRTGDVIGIHGIPGRTDMGELSVLPKQITLLAPCLWTVPREWHELKDPDVKYRKRYLDLLISQHTRQVFYTRSKIIQLIRSFLTAEGFLDVETSILSGLAGGAVATPFVTRSQSQNRDLALRISPELALKELVVGGLDRVFEMGKVFRNEGLDSKHNFEFTSVEAYMAFHDYTDWMRLTEKLLHHVCVEVNQADSLMVDGTQISFAPPYRRIDVQEELERILGPLPDLNSENSIPELLAICEKQQVKVNPPVTLPRVLDALIGRFIEPQCVQPTFIMNHPAVMSPLSKVNEATGKSERFELFVNGVEIVNAYTEQNDPVKQEMSFAKQGEQRAIGDKEIPPADLTFLNALEYGLPPTAGWGMGVDRLVMLMTNQSSIRDVIFFPVLKEAEAKE</sequence>
<dbReference type="InterPro" id="IPR002313">
    <property type="entry name" value="Lys-tRNA-ligase_II"/>
</dbReference>
<evidence type="ECO:0000256" key="7">
    <source>
        <dbReference type="ARBA" id="ARBA00023146"/>
    </source>
</evidence>
<evidence type="ECO:0000313" key="12">
    <source>
        <dbReference type="EMBL" id="CBK24366.2"/>
    </source>
</evidence>
<keyword evidence="13" id="KW-1185">Reference proteome</keyword>
<dbReference type="PANTHER" id="PTHR42918">
    <property type="entry name" value="LYSYL-TRNA SYNTHETASE"/>
    <property type="match status" value="1"/>
</dbReference>
<evidence type="ECO:0000256" key="2">
    <source>
        <dbReference type="ARBA" id="ARBA00013166"/>
    </source>
</evidence>
<dbReference type="HAMAP" id="MF_00252">
    <property type="entry name" value="Lys_tRNA_synth_class2"/>
    <property type="match status" value="1"/>
</dbReference>
<dbReference type="EC" id="6.1.1.6" evidence="2 10"/>
<dbReference type="RefSeq" id="XP_012898414.1">
    <property type="nucleotide sequence ID" value="XM_013042960.1"/>
</dbReference>
<dbReference type="Pfam" id="PF00152">
    <property type="entry name" value="tRNA-synt_2"/>
    <property type="match status" value="1"/>
</dbReference>
<protein>
    <recommendedName>
        <fullName evidence="2 10">Lysine--tRNA ligase</fullName>
        <ecNumber evidence="2 10">6.1.1.6</ecNumber>
    </recommendedName>
    <alternativeName>
        <fullName evidence="8 10">Lysyl-tRNA synthetase</fullName>
    </alternativeName>
</protein>
<dbReference type="InterPro" id="IPR004365">
    <property type="entry name" value="NA-bd_OB_tRNA"/>
</dbReference>
<evidence type="ECO:0000256" key="5">
    <source>
        <dbReference type="ARBA" id="ARBA00022840"/>
    </source>
</evidence>
<dbReference type="OMA" id="MQERHVD"/>
<organism evidence="12">
    <name type="scientific">Blastocystis hominis</name>
    <dbReference type="NCBI Taxonomy" id="12968"/>
    <lineage>
        <taxon>Eukaryota</taxon>
        <taxon>Sar</taxon>
        <taxon>Stramenopiles</taxon>
        <taxon>Bigyra</taxon>
        <taxon>Opalozoa</taxon>
        <taxon>Opalinata</taxon>
        <taxon>Blastocystidae</taxon>
        <taxon>Blastocystis</taxon>
    </lineage>
</organism>
<dbReference type="GO" id="GO:0005829">
    <property type="term" value="C:cytosol"/>
    <property type="evidence" value="ECO:0007669"/>
    <property type="project" value="TreeGrafter"/>
</dbReference>
<dbReference type="PROSITE" id="PS50862">
    <property type="entry name" value="AA_TRNA_LIGASE_II"/>
    <property type="match status" value="1"/>
</dbReference>
<dbReference type="PRINTS" id="PR00982">
    <property type="entry name" value="TRNASYNTHLYS"/>
</dbReference>
<evidence type="ECO:0000256" key="1">
    <source>
        <dbReference type="ARBA" id="ARBA00008226"/>
    </source>
</evidence>
<dbReference type="GO" id="GO:0004824">
    <property type="term" value="F:lysine-tRNA ligase activity"/>
    <property type="evidence" value="ECO:0007669"/>
    <property type="project" value="UniProtKB-EC"/>
</dbReference>
<dbReference type="Gene3D" id="2.40.50.140">
    <property type="entry name" value="Nucleic acid-binding proteins"/>
    <property type="match status" value="1"/>
</dbReference>
<dbReference type="InterPro" id="IPR004364">
    <property type="entry name" value="Aa-tRNA-synt_II"/>
</dbReference>
<dbReference type="Pfam" id="PF01336">
    <property type="entry name" value="tRNA_anti-codon"/>
    <property type="match status" value="1"/>
</dbReference>
<evidence type="ECO:0000259" key="11">
    <source>
        <dbReference type="PROSITE" id="PS50862"/>
    </source>
</evidence>
<gene>
    <name evidence="12" type="ORF">GSBLH_T00004110001</name>
</gene>
<dbReference type="InParanoid" id="D8M8H7"/>
<keyword evidence="7 12" id="KW-0030">Aminoacyl-tRNA synthetase</keyword>
<dbReference type="NCBIfam" id="TIGR00499">
    <property type="entry name" value="lysS_bact"/>
    <property type="match status" value="1"/>
</dbReference>
<dbReference type="PANTHER" id="PTHR42918:SF9">
    <property type="entry name" value="LYSINE--TRNA LIGASE"/>
    <property type="match status" value="1"/>
</dbReference>
<reference evidence="12" key="1">
    <citation type="submission" date="2010-02" db="EMBL/GenBank/DDBJ databases">
        <title>Sequencing and annotation of the Blastocystis hominis genome.</title>
        <authorList>
            <person name="Wincker P."/>
        </authorList>
    </citation>
    <scope>NUCLEOTIDE SEQUENCE</scope>
    <source>
        <strain evidence="12">Singapore isolate B</strain>
    </source>
</reference>
<evidence type="ECO:0000256" key="10">
    <source>
        <dbReference type="RuleBase" id="RU003748"/>
    </source>
</evidence>
<keyword evidence="6" id="KW-0648">Protein biosynthesis</keyword>
<comment type="catalytic activity">
    <reaction evidence="9 10">
        <text>tRNA(Lys) + L-lysine + ATP = L-lysyl-tRNA(Lys) + AMP + diphosphate</text>
        <dbReference type="Rhea" id="RHEA:20792"/>
        <dbReference type="Rhea" id="RHEA-COMP:9696"/>
        <dbReference type="Rhea" id="RHEA-COMP:9697"/>
        <dbReference type="ChEBI" id="CHEBI:30616"/>
        <dbReference type="ChEBI" id="CHEBI:32551"/>
        <dbReference type="ChEBI" id="CHEBI:33019"/>
        <dbReference type="ChEBI" id="CHEBI:78442"/>
        <dbReference type="ChEBI" id="CHEBI:78529"/>
        <dbReference type="ChEBI" id="CHEBI:456215"/>
        <dbReference type="EC" id="6.1.1.6"/>
    </reaction>
</comment>
<dbReference type="SUPFAM" id="SSF50249">
    <property type="entry name" value="Nucleic acid-binding proteins"/>
    <property type="match status" value="1"/>
</dbReference>
<evidence type="ECO:0000256" key="8">
    <source>
        <dbReference type="ARBA" id="ARBA00030563"/>
    </source>
</evidence>
<dbReference type="InterPro" id="IPR045864">
    <property type="entry name" value="aa-tRNA-synth_II/BPL/LPL"/>
</dbReference>
<dbReference type="InterPro" id="IPR018149">
    <property type="entry name" value="Lys-tRNA-synth_II_C"/>
</dbReference>
<evidence type="ECO:0000256" key="4">
    <source>
        <dbReference type="ARBA" id="ARBA00022741"/>
    </source>
</evidence>
<evidence type="ECO:0000313" key="13">
    <source>
        <dbReference type="Proteomes" id="UP000008312"/>
    </source>
</evidence>
<dbReference type="NCBIfam" id="NF001756">
    <property type="entry name" value="PRK00484.1"/>
    <property type="match status" value="1"/>
</dbReference>
<keyword evidence="3" id="KW-0436">Ligase</keyword>
<dbReference type="OrthoDB" id="21243at2759"/>
<dbReference type="InterPro" id="IPR044136">
    <property type="entry name" value="Lys-tRNA-ligase_II_N"/>
</dbReference>
<keyword evidence="5" id="KW-0067">ATP-binding</keyword>
<dbReference type="FunFam" id="2.40.50.140:FF:000050">
    <property type="entry name" value="Lysine--tRNA ligase"/>
    <property type="match status" value="1"/>
</dbReference>
<dbReference type="EMBL" id="FN668683">
    <property type="protein sequence ID" value="CBK24366.2"/>
    <property type="molecule type" value="Genomic_DNA"/>
</dbReference>
<proteinExistence type="inferred from homology"/>
<dbReference type="Gene3D" id="3.30.930.10">
    <property type="entry name" value="Bira Bifunctional Protein, Domain 2"/>
    <property type="match status" value="1"/>
</dbReference>
<name>D8M8H7_BLAHO</name>
<dbReference type="GO" id="GO:0005524">
    <property type="term" value="F:ATP binding"/>
    <property type="evidence" value="ECO:0007669"/>
    <property type="project" value="UniProtKB-KW"/>
</dbReference>
<keyword evidence="4" id="KW-0547">Nucleotide-binding</keyword>
<accession>D8M8H7</accession>
<dbReference type="Proteomes" id="UP000008312">
    <property type="component" value="Unassembled WGS sequence"/>
</dbReference>
<dbReference type="InterPro" id="IPR012340">
    <property type="entry name" value="NA-bd_OB-fold"/>
</dbReference>
<evidence type="ECO:0000256" key="6">
    <source>
        <dbReference type="ARBA" id="ARBA00022917"/>
    </source>
</evidence>
<dbReference type="GeneID" id="24921154"/>
<evidence type="ECO:0000256" key="3">
    <source>
        <dbReference type="ARBA" id="ARBA00022598"/>
    </source>
</evidence>
<dbReference type="GO" id="GO:0000049">
    <property type="term" value="F:tRNA binding"/>
    <property type="evidence" value="ECO:0007669"/>
    <property type="project" value="TreeGrafter"/>
</dbReference>
<comment type="similarity">
    <text evidence="1">Belongs to the class-II aminoacyl-tRNA synthetase family.</text>
</comment>